<dbReference type="Pfam" id="PF00575">
    <property type="entry name" value="S1"/>
    <property type="match status" value="2"/>
</dbReference>
<dbReference type="PANTHER" id="PTHR10724:SF7">
    <property type="entry name" value="SMALL RIBOSOMAL SUBUNIT PROTEIN BS1C"/>
    <property type="match status" value="1"/>
</dbReference>
<feature type="domain" description="S1 motif" evidence="4">
    <location>
        <begin position="104"/>
        <end position="170"/>
    </location>
</feature>
<dbReference type="GO" id="GO:0022627">
    <property type="term" value="C:cytosolic small ribosomal subunit"/>
    <property type="evidence" value="ECO:0007669"/>
    <property type="project" value="TreeGrafter"/>
</dbReference>
<dbReference type="GO" id="GO:0003735">
    <property type="term" value="F:structural constituent of ribosome"/>
    <property type="evidence" value="ECO:0007669"/>
    <property type="project" value="TreeGrafter"/>
</dbReference>
<evidence type="ECO:0000256" key="1">
    <source>
        <dbReference type="ARBA" id="ARBA00006767"/>
    </source>
</evidence>
<dbReference type="GO" id="GO:0003729">
    <property type="term" value="F:mRNA binding"/>
    <property type="evidence" value="ECO:0007669"/>
    <property type="project" value="TreeGrafter"/>
</dbReference>
<dbReference type="SUPFAM" id="SSF50249">
    <property type="entry name" value="Nucleic acid-binding proteins"/>
    <property type="match status" value="2"/>
</dbReference>
<dbReference type="Proteomes" id="UP000530928">
    <property type="component" value="Unassembled WGS sequence"/>
</dbReference>
<keyword evidence="6" id="KW-1185">Reference proteome</keyword>
<comment type="caution">
    <text evidence="5">The sequence shown here is derived from an EMBL/GenBank/DDBJ whole genome shotgun (WGS) entry which is preliminary data.</text>
</comment>
<dbReference type="InterPro" id="IPR050437">
    <property type="entry name" value="Ribos_protein_bS1-like"/>
</dbReference>
<dbReference type="PANTHER" id="PTHR10724">
    <property type="entry name" value="30S RIBOSOMAL PROTEIN S1"/>
    <property type="match status" value="1"/>
</dbReference>
<feature type="domain" description="S1 motif" evidence="4">
    <location>
        <begin position="20"/>
        <end position="88"/>
    </location>
</feature>
<dbReference type="RefSeq" id="WP_181616465.1">
    <property type="nucleotide sequence ID" value="NZ_BAABAM010000015.1"/>
</dbReference>
<dbReference type="PROSITE" id="PS50126">
    <property type="entry name" value="S1"/>
    <property type="match status" value="2"/>
</dbReference>
<keyword evidence="3" id="KW-0687">Ribonucleoprotein</keyword>
<evidence type="ECO:0000313" key="5">
    <source>
        <dbReference type="EMBL" id="MBA2897793.1"/>
    </source>
</evidence>
<dbReference type="EMBL" id="JACDUR010000013">
    <property type="protein sequence ID" value="MBA2897793.1"/>
    <property type="molecule type" value="Genomic_DNA"/>
</dbReference>
<organism evidence="5 6">
    <name type="scientific">Nonomuraea soli</name>
    <dbReference type="NCBI Taxonomy" id="1032476"/>
    <lineage>
        <taxon>Bacteria</taxon>
        <taxon>Bacillati</taxon>
        <taxon>Actinomycetota</taxon>
        <taxon>Actinomycetes</taxon>
        <taxon>Streptosporangiales</taxon>
        <taxon>Streptosporangiaceae</taxon>
        <taxon>Nonomuraea</taxon>
    </lineage>
</organism>
<dbReference type="InterPro" id="IPR003029">
    <property type="entry name" value="S1_domain"/>
</dbReference>
<evidence type="ECO:0000313" key="6">
    <source>
        <dbReference type="Proteomes" id="UP000530928"/>
    </source>
</evidence>
<evidence type="ECO:0000259" key="4">
    <source>
        <dbReference type="PROSITE" id="PS50126"/>
    </source>
</evidence>
<reference evidence="5 6" key="1">
    <citation type="submission" date="2020-07" db="EMBL/GenBank/DDBJ databases">
        <title>Genomic Encyclopedia of Type Strains, Phase IV (KMG-IV): sequencing the most valuable type-strain genomes for metagenomic binning, comparative biology and taxonomic classification.</title>
        <authorList>
            <person name="Goeker M."/>
        </authorList>
    </citation>
    <scope>NUCLEOTIDE SEQUENCE [LARGE SCALE GENOMIC DNA]</scope>
    <source>
        <strain evidence="5 6">DSM 45533</strain>
    </source>
</reference>
<sequence>MDKRVDPEARRARLGALESGQVQRGTVTAVGTYGAFVDLGGIYGLISVVNLAWRHFASPAEIVEVGQELAVMVLDVDLDRERVSLSLKELQPQPLLEFARTKLDCIVQGRVSKVVPFGVFVRVDDGVEGLIPEAEFTNRGIISLPSLGSEIAVKVTDINIIRSRIRLVLP</sequence>
<dbReference type="InterPro" id="IPR012340">
    <property type="entry name" value="NA-bd_OB-fold"/>
</dbReference>
<proteinExistence type="inferred from homology"/>
<dbReference type="AlphaFoldDB" id="A0A7W0CUW9"/>
<protein>
    <submittedName>
        <fullName evidence="5">Small subunit ribosomal protein S1</fullName>
    </submittedName>
</protein>
<accession>A0A7W0CUW9</accession>
<evidence type="ECO:0000256" key="3">
    <source>
        <dbReference type="ARBA" id="ARBA00023274"/>
    </source>
</evidence>
<gene>
    <name evidence="5" type="ORF">HNR30_009199</name>
</gene>
<dbReference type="Gene3D" id="2.40.50.140">
    <property type="entry name" value="Nucleic acid-binding proteins"/>
    <property type="match status" value="2"/>
</dbReference>
<keyword evidence="2 5" id="KW-0689">Ribosomal protein</keyword>
<dbReference type="GO" id="GO:0006412">
    <property type="term" value="P:translation"/>
    <property type="evidence" value="ECO:0007669"/>
    <property type="project" value="TreeGrafter"/>
</dbReference>
<dbReference type="SMART" id="SM00316">
    <property type="entry name" value="S1"/>
    <property type="match status" value="2"/>
</dbReference>
<evidence type="ECO:0000256" key="2">
    <source>
        <dbReference type="ARBA" id="ARBA00022980"/>
    </source>
</evidence>
<name>A0A7W0CUW9_9ACTN</name>
<comment type="similarity">
    <text evidence="1">Belongs to the bacterial ribosomal protein bS1 family.</text>
</comment>